<keyword evidence="3" id="KW-0813">Transport</keyword>
<comment type="similarity">
    <text evidence="2 8">Belongs to the 4-toluene sulfonate uptake permease (TSUP) (TC 2.A.102) family.</text>
</comment>
<evidence type="ECO:0000313" key="10">
    <source>
        <dbReference type="Proteomes" id="UP000253529"/>
    </source>
</evidence>
<feature type="transmembrane region" description="Helical" evidence="8">
    <location>
        <begin position="231"/>
        <end position="255"/>
    </location>
</feature>
<reference evidence="9 10" key="1">
    <citation type="submission" date="2018-06" db="EMBL/GenBank/DDBJ databases">
        <title>Genomic Encyclopedia of Type Strains, Phase IV (KMG-IV): sequencing the most valuable type-strain genomes for metagenomic binning, comparative biology and taxonomic classification.</title>
        <authorList>
            <person name="Goeker M."/>
        </authorList>
    </citation>
    <scope>NUCLEOTIDE SEQUENCE [LARGE SCALE GENOMIC DNA]</scope>
    <source>
        <strain evidence="9 10">DSM 24875</strain>
    </source>
</reference>
<evidence type="ECO:0000256" key="6">
    <source>
        <dbReference type="ARBA" id="ARBA00022989"/>
    </source>
</evidence>
<feature type="transmembrane region" description="Helical" evidence="8">
    <location>
        <begin position="98"/>
        <end position="117"/>
    </location>
</feature>
<dbReference type="InterPro" id="IPR052017">
    <property type="entry name" value="TSUP"/>
</dbReference>
<evidence type="ECO:0000256" key="2">
    <source>
        <dbReference type="ARBA" id="ARBA00009142"/>
    </source>
</evidence>
<dbReference type="Pfam" id="PF01925">
    <property type="entry name" value="TauE"/>
    <property type="match status" value="1"/>
</dbReference>
<keyword evidence="5 8" id="KW-0812">Transmembrane</keyword>
<gene>
    <name evidence="9" type="ORF">DFR50_12454</name>
</gene>
<feature type="transmembrane region" description="Helical" evidence="8">
    <location>
        <begin position="155"/>
        <end position="176"/>
    </location>
</feature>
<accession>A0A366F1Z0</accession>
<dbReference type="Proteomes" id="UP000253529">
    <property type="component" value="Unassembled WGS sequence"/>
</dbReference>
<feature type="transmembrane region" description="Helical" evidence="8">
    <location>
        <begin position="129"/>
        <end position="149"/>
    </location>
</feature>
<proteinExistence type="inferred from homology"/>
<comment type="caution">
    <text evidence="9">The sequence shown here is derived from an EMBL/GenBank/DDBJ whole genome shotgun (WGS) entry which is preliminary data.</text>
</comment>
<comment type="subcellular location">
    <subcellularLocation>
        <location evidence="1 8">Cell membrane</location>
        <topology evidence="1 8">Multi-pass membrane protein</topology>
    </subcellularLocation>
</comment>
<evidence type="ECO:0000256" key="8">
    <source>
        <dbReference type="RuleBase" id="RU363041"/>
    </source>
</evidence>
<keyword evidence="10" id="KW-1185">Reference proteome</keyword>
<organism evidence="9 10">
    <name type="scientific">Roseiarcus fermentans</name>
    <dbReference type="NCBI Taxonomy" id="1473586"/>
    <lineage>
        <taxon>Bacteria</taxon>
        <taxon>Pseudomonadati</taxon>
        <taxon>Pseudomonadota</taxon>
        <taxon>Alphaproteobacteria</taxon>
        <taxon>Hyphomicrobiales</taxon>
        <taxon>Roseiarcaceae</taxon>
        <taxon>Roseiarcus</taxon>
    </lineage>
</organism>
<name>A0A366F1Z0_9HYPH</name>
<evidence type="ECO:0000256" key="5">
    <source>
        <dbReference type="ARBA" id="ARBA00022692"/>
    </source>
</evidence>
<keyword evidence="6 8" id="KW-1133">Transmembrane helix</keyword>
<evidence type="ECO:0000256" key="1">
    <source>
        <dbReference type="ARBA" id="ARBA00004651"/>
    </source>
</evidence>
<dbReference type="OrthoDB" id="554695at2"/>
<sequence>MTLSFLATLAAVGFGSGFVDAIAGGGGLVTLPALALAGLDPVAAVATNKLASTFGSGSATLSFWRAGKIESGMAPSALAALGGAALGALALPWAPSAFLARALPVVLVAVALYFALAPRLGEIQKPARLSVRGFAATLAPAIGFYDGVFGPGAGAFYMAALVVLCGFGLTRAMAGARFANFGSNVGSLAVYALSGHIVVAAGLAMGAGAFLGARVGANAALRAGARLVRPLIVTMSCAMALKLMTAPGGLLSLAWRFAGGG</sequence>
<dbReference type="AlphaFoldDB" id="A0A366F1Z0"/>
<keyword evidence="4 8" id="KW-1003">Cell membrane</keyword>
<dbReference type="EMBL" id="QNRK01000024">
    <property type="protein sequence ID" value="RBP08668.1"/>
    <property type="molecule type" value="Genomic_DNA"/>
</dbReference>
<evidence type="ECO:0000256" key="7">
    <source>
        <dbReference type="ARBA" id="ARBA00023136"/>
    </source>
</evidence>
<evidence type="ECO:0000256" key="4">
    <source>
        <dbReference type="ARBA" id="ARBA00022475"/>
    </source>
</evidence>
<keyword evidence="7 8" id="KW-0472">Membrane</keyword>
<dbReference type="InterPro" id="IPR002781">
    <property type="entry name" value="TM_pro_TauE-like"/>
</dbReference>
<dbReference type="GO" id="GO:0005886">
    <property type="term" value="C:plasma membrane"/>
    <property type="evidence" value="ECO:0007669"/>
    <property type="project" value="UniProtKB-SubCell"/>
</dbReference>
<feature type="transmembrane region" description="Helical" evidence="8">
    <location>
        <begin position="188"/>
        <end position="211"/>
    </location>
</feature>
<evidence type="ECO:0000256" key="3">
    <source>
        <dbReference type="ARBA" id="ARBA00022448"/>
    </source>
</evidence>
<dbReference type="PANTHER" id="PTHR30269:SF0">
    <property type="entry name" value="MEMBRANE TRANSPORTER PROTEIN YFCA-RELATED"/>
    <property type="match status" value="1"/>
</dbReference>
<dbReference type="RefSeq" id="WP_113891052.1">
    <property type="nucleotide sequence ID" value="NZ_QNRK01000024.1"/>
</dbReference>
<dbReference type="PANTHER" id="PTHR30269">
    <property type="entry name" value="TRANSMEMBRANE PROTEIN YFCA"/>
    <property type="match status" value="1"/>
</dbReference>
<protein>
    <recommendedName>
        <fullName evidence="8">Probable membrane transporter protein</fullName>
    </recommendedName>
</protein>
<feature type="transmembrane region" description="Helical" evidence="8">
    <location>
        <begin position="72"/>
        <end position="92"/>
    </location>
</feature>
<evidence type="ECO:0000313" key="9">
    <source>
        <dbReference type="EMBL" id="RBP08668.1"/>
    </source>
</evidence>